<reference evidence="2" key="1">
    <citation type="submission" date="2021-11" db="EMBL/GenBank/DDBJ databases">
        <title>Description of novel Flavobacterium species.</title>
        <authorList>
            <person name="Saticioglu I.B."/>
            <person name="Ay H."/>
            <person name="Altun S."/>
            <person name="Duman M."/>
        </authorList>
    </citation>
    <scope>NUCLEOTIDE SEQUENCE</scope>
    <source>
        <strain evidence="2">F-65</strain>
    </source>
</reference>
<protein>
    <recommendedName>
        <fullName evidence="1">DUF3857 domain-containing protein</fullName>
    </recommendedName>
</protein>
<dbReference type="InterPro" id="IPR024618">
    <property type="entry name" value="DUF3857"/>
</dbReference>
<proteinExistence type="predicted"/>
<evidence type="ECO:0000313" key="2">
    <source>
        <dbReference type="EMBL" id="MCC9072888.1"/>
    </source>
</evidence>
<feature type="domain" description="DUF3857" evidence="1">
    <location>
        <begin position="65"/>
        <end position="207"/>
    </location>
</feature>
<sequence>MDTNIENLIQLEHYKIQKPQHWATVINDNQLIEYIKESDFSSKQIDEGRDYCFFLDKIYYTSDDENSEYACLAYTLNEPANLERASVVDIVVEENETYIIHRISVLREGVLIDKISDTKIKVLDSENQSSGGILNSNKKINITIKDLRLYDVLIMEDSRVKIFTERDFLRKEFSKYVWFSPDTYWAYGSYKFSFINDREKTIAYKKTFFRDEEGNVLEPEINLLKKGERFTIEKENYINTVDINRELSPFIDFATHSNWMDLSNYIYPIYEDIYNQSSLKDFAPNLVEKLDAIADKDEQLQFAIDYVQNHVYYVYNADEMNGHKPQEPSITYQNKQGDCKAKSVLLKVILDYIDVDSSIVLVNFNTDYYIKYYLPSLLTFNHVIVKINYKGETYFIDATIRDEFGLIENRGFIFFRHYLEINPNQELQVRKPYKFPYYCINEKVEFNAKDTTGKLKLTTTYKGNRANSMRRYFKNTNKREVIDSWNNFLFYTLNYNNDRNGTDIRNIFTDAVIEIISDDKKLNEFTIKYNATIENPYFVDDQKNRFMMYFDRNMVKENARDFMHKDYPFWHNFDNEKYEINVYTDQKIDTQEKYTIQECTINNPYFDYVTRKKITKNGGTVYIDFKPLVNLEIPESDFEAFRSAHHIIADSNTGLGIDIVEQGLMNTLKFNFKKIFK</sequence>
<dbReference type="RefSeq" id="WP_229989838.1">
    <property type="nucleotide sequence ID" value="NZ_JAJJMO010000001.1"/>
</dbReference>
<accession>A0ABS8MVZ8</accession>
<name>A0ABS8MVZ8_9FLAO</name>
<dbReference type="EMBL" id="JAJJMO010000001">
    <property type="protein sequence ID" value="MCC9072888.1"/>
    <property type="molecule type" value="Genomic_DNA"/>
</dbReference>
<dbReference type="Pfam" id="PF12969">
    <property type="entry name" value="DUF3857"/>
    <property type="match status" value="1"/>
</dbReference>
<evidence type="ECO:0000259" key="1">
    <source>
        <dbReference type="Pfam" id="PF12969"/>
    </source>
</evidence>
<keyword evidence="3" id="KW-1185">Reference proteome</keyword>
<evidence type="ECO:0000313" key="3">
    <source>
        <dbReference type="Proteomes" id="UP001430919"/>
    </source>
</evidence>
<gene>
    <name evidence="2" type="ORF">LNQ49_15005</name>
</gene>
<dbReference type="Proteomes" id="UP001430919">
    <property type="component" value="Unassembled WGS sequence"/>
</dbReference>
<dbReference type="Gene3D" id="3.10.620.30">
    <property type="match status" value="1"/>
</dbReference>
<organism evidence="2 3">
    <name type="scientific">Flavobacterium pisciphilum</name>
    <dbReference type="NCBI Taxonomy" id="2893755"/>
    <lineage>
        <taxon>Bacteria</taxon>
        <taxon>Pseudomonadati</taxon>
        <taxon>Bacteroidota</taxon>
        <taxon>Flavobacteriia</taxon>
        <taxon>Flavobacteriales</taxon>
        <taxon>Flavobacteriaceae</taxon>
        <taxon>Flavobacterium</taxon>
    </lineage>
</organism>
<comment type="caution">
    <text evidence="2">The sequence shown here is derived from an EMBL/GenBank/DDBJ whole genome shotgun (WGS) entry which is preliminary data.</text>
</comment>